<keyword evidence="2" id="KW-0805">Transcription regulation</keyword>
<feature type="domain" description="HTH lysR-type" evidence="5">
    <location>
        <begin position="1"/>
        <end position="58"/>
    </location>
</feature>
<dbReference type="InterPro" id="IPR005119">
    <property type="entry name" value="LysR_subst-bd"/>
</dbReference>
<dbReference type="Proteomes" id="UP000264071">
    <property type="component" value="Unassembled WGS sequence"/>
</dbReference>
<proteinExistence type="inferred from homology"/>
<dbReference type="InterPro" id="IPR036390">
    <property type="entry name" value="WH_DNA-bd_sf"/>
</dbReference>
<sequence>MDITLLRAFLEVADAGAFSRAARRIGIAQPSLSLQIQRLEQQLGTTLFERHGRGVALTDVGKGLYPRARRIVDDVRAAEEAVRREVAEGFGSITVGAIPTIAPYVLPAALERLQHRHPGARVVLREDYSAVLVDLLREGAIDVAIAALPYDFGTLPQDVLGSEMLLVAVPALHPAARAGKITVAQLQDAPTVTLDPVHCLGEQVAGFCDARQVNPSVVCRSAQLTTVFEMVGAGMGLSIVPQMAAAKHNTSRCAVVPLADMALERDIIALWPRDRAPSKVAMTFVDCVRQVVNGAS</sequence>
<dbReference type="AlphaFoldDB" id="A0A3D4VBA5"/>
<keyword evidence="4" id="KW-0804">Transcription</keyword>
<dbReference type="Gene3D" id="3.40.190.10">
    <property type="entry name" value="Periplasmic binding protein-like II"/>
    <property type="match status" value="2"/>
</dbReference>
<dbReference type="GO" id="GO:0003700">
    <property type="term" value="F:DNA-binding transcription factor activity"/>
    <property type="evidence" value="ECO:0007669"/>
    <property type="project" value="InterPro"/>
</dbReference>
<dbReference type="Gene3D" id="1.10.10.10">
    <property type="entry name" value="Winged helix-like DNA-binding domain superfamily/Winged helix DNA-binding domain"/>
    <property type="match status" value="1"/>
</dbReference>
<evidence type="ECO:0000313" key="7">
    <source>
        <dbReference type="Proteomes" id="UP000264071"/>
    </source>
</evidence>
<gene>
    <name evidence="6" type="ORF">DGD08_14420</name>
</gene>
<dbReference type="CDD" id="cd05466">
    <property type="entry name" value="PBP2_LTTR_substrate"/>
    <property type="match status" value="1"/>
</dbReference>
<dbReference type="FunFam" id="1.10.10.10:FF:000001">
    <property type="entry name" value="LysR family transcriptional regulator"/>
    <property type="match status" value="1"/>
</dbReference>
<accession>A0A3D4VBA5</accession>
<organism evidence="6 7">
    <name type="scientific">Gemmatimonas aurantiaca</name>
    <dbReference type="NCBI Taxonomy" id="173480"/>
    <lineage>
        <taxon>Bacteria</taxon>
        <taxon>Pseudomonadati</taxon>
        <taxon>Gemmatimonadota</taxon>
        <taxon>Gemmatimonadia</taxon>
        <taxon>Gemmatimonadales</taxon>
        <taxon>Gemmatimonadaceae</taxon>
        <taxon>Gemmatimonas</taxon>
    </lineage>
</organism>
<dbReference type="Pfam" id="PF03466">
    <property type="entry name" value="LysR_substrate"/>
    <property type="match status" value="1"/>
</dbReference>
<evidence type="ECO:0000313" key="6">
    <source>
        <dbReference type="EMBL" id="HCT58395.1"/>
    </source>
</evidence>
<dbReference type="OMA" id="LLCREDH"/>
<evidence type="ECO:0000259" key="5">
    <source>
        <dbReference type="PROSITE" id="PS50931"/>
    </source>
</evidence>
<name>A0A3D4VBA5_9BACT</name>
<dbReference type="InterPro" id="IPR036388">
    <property type="entry name" value="WH-like_DNA-bd_sf"/>
</dbReference>
<dbReference type="PANTHER" id="PTHR30346:SF28">
    <property type="entry name" value="HTH-TYPE TRANSCRIPTIONAL REGULATOR CYNR"/>
    <property type="match status" value="1"/>
</dbReference>
<dbReference type="PROSITE" id="PS50931">
    <property type="entry name" value="HTH_LYSR"/>
    <property type="match status" value="1"/>
</dbReference>
<dbReference type="PRINTS" id="PR00039">
    <property type="entry name" value="HTHLYSR"/>
</dbReference>
<evidence type="ECO:0000256" key="2">
    <source>
        <dbReference type="ARBA" id="ARBA00023015"/>
    </source>
</evidence>
<evidence type="ECO:0000256" key="3">
    <source>
        <dbReference type="ARBA" id="ARBA00023125"/>
    </source>
</evidence>
<evidence type="ECO:0000256" key="1">
    <source>
        <dbReference type="ARBA" id="ARBA00009437"/>
    </source>
</evidence>
<reference evidence="6 7" key="1">
    <citation type="journal article" date="2018" name="Nat. Biotechnol.">
        <title>A standardized bacterial taxonomy based on genome phylogeny substantially revises the tree of life.</title>
        <authorList>
            <person name="Parks D.H."/>
            <person name="Chuvochina M."/>
            <person name="Waite D.W."/>
            <person name="Rinke C."/>
            <person name="Skarshewski A."/>
            <person name="Chaumeil P.A."/>
            <person name="Hugenholtz P."/>
        </authorList>
    </citation>
    <scope>NUCLEOTIDE SEQUENCE [LARGE SCALE GENOMIC DNA]</scope>
    <source>
        <strain evidence="6">UBA8844</strain>
    </source>
</reference>
<evidence type="ECO:0000256" key="4">
    <source>
        <dbReference type="ARBA" id="ARBA00023163"/>
    </source>
</evidence>
<comment type="similarity">
    <text evidence="1">Belongs to the LysR transcriptional regulatory family.</text>
</comment>
<dbReference type="SUPFAM" id="SSF53850">
    <property type="entry name" value="Periplasmic binding protein-like II"/>
    <property type="match status" value="1"/>
</dbReference>
<dbReference type="PANTHER" id="PTHR30346">
    <property type="entry name" value="TRANSCRIPTIONAL DUAL REGULATOR HCAR-RELATED"/>
    <property type="match status" value="1"/>
</dbReference>
<protein>
    <submittedName>
        <fullName evidence="6">LysR family transcriptional regulator</fullName>
    </submittedName>
</protein>
<dbReference type="SUPFAM" id="SSF46785">
    <property type="entry name" value="Winged helix' DNA-binding domain"/>
    <property type="match status" value="1"/>
</dbReference>
<dbReference type="Pfam" id="PF00126">
    <property type="entry name" value="HTH_1"/>
    <property type="match status" value="1"/>
</dbReference>
<dbReference type="EMBL" id="DPIY01000010">
    <property type="protein sequence ID" value="HCT58395.1"/>
    <property type="molecule type" value="Genomic_DNA"/>
</dbReference>
<dbReference type="GO" id="GO:0003677">
    <property type="term" value="F:DNA binding"/>
    <property type="evidence" value="ECO:0007669"/>
    <property type="project" value="UniProtKB-KW"/>
</dbReference>
<dbReference type="InterPro" id="IPR000847">
    <property type="entry name" value="LysR_HTH_N"/>
</dbReference>
<dbReference type="GO" id="GO:0032993">
    <property type="term" value="C:protein-DNA complex"/>
    <property type="evidence" value="ECO:0007669"/>
    <property type="project" value="TreeGrafter"/>
</dbReference>
<keyword evidence="3" id="KW-0238">DNA-binding</keyword>
<comment type="caution">
    <text evidence="6">The sequence shown here is derived from an EMBL/GenBank/DDBJ whole genome shotgun (WGS) entry which is preliminary data.</text>
</comment>